<proteinExistence type="predicted"/>
<feature type="compositionally biased region" description="Low complexity" evidence="1">
    <location>
        <begin position="37"/>
        <end position="51"/>
    </location>
</feature>
<dbReference type="OrthoDB" id="432528at2759"/>
<reference evidence="2" key="1">
    <citation type="submission" date="2020-05" db="EMBL/GenBank/DDBJ databases">
        <title>Mycena genomes resolve the evolution of fungal bioluminescence.</title>
        <authorList>
            <person name="Tsai I.J."/>
        </authorList>
    </citation>
    <scope>NUCLEOTIDE SEQUENCE</scope>
    <source>
        <strain evidence="2">CCC161011</strain>
    </source>
</reference>
<feature type="compositionally biased region" description="Basic and acidic residues" evidence="1">
    <location>
        <begin position="52"/>
        <end position="70"/>
    </location>
</feature>
<evidence type="ECO:0000313" key="2">
    <source>
        <dbReference type="EMBL" id="KAF7343368.1"/>
    </source>
</evidence>
<dbReference type="SUPFAM" id="SSF50965">
    <property type="entry name" value="Galactose oxidase, central domain"/>
    <property type="match status" value="1"/>
</dbReference>
<feature type="region of interest" description="Disordered" evidence="1">
    <location>
        <begin position="23"/>
        <end position="70"/>
    </location>
</feature>
<dbReference type="Proteomes" id="UP000620124">
    <property type="component" value="Unassembled WGS sequence"/>
</dbReference>
<keyword evidence="3" id="KW-1185">Reference proteome</keyword>
<dbReference type="AlphaFoldDB" id="A0A8H6XKM2"/>
<comment type="caution">
    <text evidence="2">The sequence shown here is derived from an EMBL/GenBank/DDBJ whole genome shotgun (WGS) entry which is preliminary data.</text>
</comment>
<protein>
    <submittedName>
        <fullName evidence="2">Uncharacterized protein</fullName>
    </submittedName>
</protein>
<dbReference type="EMBL" id="JACAZI010000016">
    <property type="protein sequence ID" value="KAF7343368.1"/>
    <property type="molecule type" value="Genomic_DNA"/>
</dbReference>
<sequence length="396" mass="44328">MSFASTPALSGSLVCELRHQHCDRSPWAKVPPRKPLASFSTKAAESSSSHASRQEKVKTAKIKTEKEESAESSRSVLAVQKLKDDAPLYEVPRSFAVDHETQTVFFNTYDDGDKNQIYSCDLKTRTWKNITKTIHHLPHPIGSPERPQQLPSRYGGTMAFYKVQASGQRLLLLFGGQINGLKTDDLGEVSNELIAIDVDTLKWWVVDVAGGRVATRVEAHLLIFESTESYCVARFADYKWAWEVRDERYPSHVPLLGFCCNAVAIQDGDAQKILLTVGCTDSTETVDLNPTSFVLFDIGLRTFAPQVAKRGNFPRTDPASTSVVICTFHADAAQKPELYVYAPQDGCRSLGLRRRIAKTGRTFELFVVVGPKIYLFGWTREKWDIVAEIPRRWIAA</sequence>
<dbReference type="Gene3D" id="2.120.10.80">
    <property type="entry name" value="Kelch-type beta propeller"/>
    <property type="match status" value="1"/>
</dbReference>
<dbReference type="InterPro" id="IPR011043">
    <property type="entry name" value="Gal_Oxase/kelch_b-propeller"/>
</dbReference>
<organism evidence="2 3">
    <name type="scientific">Mycena venus</name>
    <dbReference type="NCBI Taxonomy" id="2733690"/>
    <lineage>
        <taxon>Eukaryota</taxon>
        <taxon>Fungi</taxon>
        <taxon>Dikarya</taxon>
        <taxon>Basidiomycota</taxon>
        <taxon>Agaricomycotina</taxon>
        <taxon>Agaricomycetes</taxon>
        <taxon>Agaricomycetidae</taxon>
        <taxon>Agaricales</taxon>
        <taxon>Marasmiineae</taxon>
        <taxon>Mycenaceae</taxon>
        <taxon>Mycena</taxon>
    </lineage>
</organism>
<evidence type="ECO:0000313" key="3">
    <source>
        <dbReference type="Proteomes" id="UP000620124"/>
    </source>
</evidence>
<dbReference type="InterPro" id="IPR015915">
    <property type="entry name" value="Kelch-typ_b-propeller"/>
</dbReference>
<evidence type="ECO:0000256" key="1">
    <source>
        <dbReference type="SAM" id="MobiDB-lite"/>
    </source>
</evidence>
<name>A0A8H6XKM2_9AGAR</name>
<gene>
    <name evidence="2" type="ORF">MVEN_01769100</name>
</gene>
<accession>A0A8H6XKM2</accession>